<dbReference type="Pfam" id="PF00126">
    <property type="entry name" value="HTH_1"/>
    <property type="match status" value="1"/>
</dbReference>
<dbReference type="InterPro" id="IPR050389">
    <property type="entry name" value="LysR-type_TF"/>
</dbReference>
<dbReference type="InterPro" id="IPR005119">
    <property type="entry name" value="LysR_subst-bd"/>
</dbReference>
<protein>
    <submittedName>
        <fullName evidence="6">LysR family transcriptional regulator</fullName>
    </submittedName>
</protein>
<dbReference type="PANTHER" id="PTHR30118:SF15">
    <property type="entry name" value="TRANSCRIPTIONAL REGULATORY PROTEIN"/>
    <property type="match status" value="1"/>
</dbReference>
<keyword evidence="4" id="KW-0804">Transcription</keyword>
<keyword evidence="7" id="KW-1185">Reference proteome</keyword>
<dbReference type="AlphaFoldDB" id="A0A250AWZ9"/>
<comment type="similarity">
    <text evidence="1">Belongs to the LysR transcriptional regulatory family.</text>
</comment>
<organism evidence="6 7">
    <name type="scientific">Gibbsiella quercinecans</name>
    <dbReference type="NCBI Taxonomy" id="929813"/>
    <lineage>
        <taxon>Bacteria</taxon>
        <taxon>Pseudomonadati</taxon>
        <taxon>Pseudomonadota</taxon>
        <taxon>Gammaproteobacteria</taxon>
        <taxon>Enterobacterales</taxon>
        <taxon>Yersiniaceae</taxon>
        <taxon>Gibbsiella</taxon>
    </lineage>
</organism>
<dbReference type="InterPro" id="IPR036388">
    <property type="entry name" value="WH-like_DNA-bd_sf"/>
</dbReference>
<dbReference type="InterPro" id="IPR000847">
    <property type="entry name" value="LysR_HTH_N"/>
</dbReference>
<dbReference type="InterPro" id="IPR036390">
    <property type="entry name" value="WH_DNA-bd_sf"/>
</dbReference>
<feature type="domain" description="HTH lysR-type" evidence="5">
    <location>
        <begin position="8"/>
        <end position="65"/>
    </location>
</feature>
<dbReference type="Gene3D" id="1.10.10.10">
    <property type="entry name" value="Winged helix-like DNA-binding domain superfamily/Winged helix DNA-binding domain"/>
    <property type="match status" value="1"/>
</dbReference>
<evidence type="ECO:0000256" key="2">
    <source>
        <dbReference type="ARBA" id="ARBA00023015"/>
    </source>
</evidence>
<dbReference type="EMBL" id="CP014136">
    <property type="protein sequence ID" value="ATA18375.1"/>
    <property type="molecule type" value="Genomic_DNA"/>
</dbReference>
<evidence type="ECO:0000256" key="4">
    <source>
        <dbReference type="ARBA" id="ARBA00023163"/>
    </source>
</evidence>
<keyword evidence="2" id="KW-0805">Transcription regulation</keyword>
<proteinExistence type="inferred from homology"/>
<dbReference type="KEGG" id="gqu:AWC35_02870"/>
<dbReference type="Gene3D" id="3.40.190.10">
    <property type="entry name" value="Periplasmic binding protein-like II"/>
    <property type="match status" value="2"/>
</dbReference>
<evidence type="ECO:0000259" key="5">
    <source>
        <dbReference type="PROSITE" id="PS50931"/>
    </source>
</evidence>
<sequence length="313" mass="35593">MHSYLRRMDLNLLLVFDAIYRHQSVTRAADELAMSNSALSHALGRLRNALNDELFYRSGQQMCPTVLAESLAATIGDSLRTLERELNTQPRFAPLHSHEQFTFSVTDYTAFCLFPTLMAALQERAPYLQFQLLHGDQKVAIEDLLAGRIDFALGFTESTDSLHEDIDEIDWMEDRYVAITAAAQRNDLTPLSLAEYLAAKHVVITPWNEARGAIDYELDKLGRQRTIALRMPSLLAAPFIIAQSRLFMTLPAFAARQLAPLHHWAIHELPFYVPPYRIKIYSHRRNQRREANRWLTEQIRALAFSGALAAAGV</sequence>
<dbReference type="SUPFAM" id="SSF46785">
    <property type="entry name" value="Winged helix' DNA-binding domain"/>
    <property type="match status" value="1"/>
</dbReference>
<accession>A0A250AWZ9</accession>
<dbReference type="OrthoDB" id="8839911at2"/>
<reference evidence="6 7" key="1">
    <citation type="submission" date="2016-01" db="EMBL/GenBank/DDBJ databases">
        <authorList>
            <person name="Oliw E.H."/>
        </authorList>
    </citation>
    <scope>NUCLEOTIDE SEQUENCE [LARGE SCALE GENOMIC DNA]</scope>
    <source>
        <strain evidence="6 7">FRB97</strain>
    </source>
</reference>
<dbReference type="GO" id="GO:0003677">
    <property type="term" value="F:DNA binding"/>
    <property type="evidence" value="ECO:0007669"/>
    <property type="project" value="UniProtKB-KW"/>
</dbReference>
<dbReference type="RefSeq" id="WP_095844973.1">
    <property type="nucleotide sequence ID" value="NZ_CP014136.1"/>
</dbReference>
<dbReference type="PANTHER" id="PTHR30118">
    <property type="entry name" value="HTH-TYPE TRANSCRIPTIONAL REGULATOR LEUO-RELATED"/>
    <property type="match status" value="1"/>
</dbReference>
<dbReference type="SUPFAM" id="SSF53850">
    <property type="entry name" value="Periplasmic binding protein-like II"/>
    <property type="match status" value="1"/>
</dbReference>
<evidence type="ECO:0000256" key="1">
    <source>
        <dbReference type="ARBA" id="ARBA00009437"/>
    </source>
</evidence>
<dbReference type="GO" id="GO:0003700">
    <property type="term" value="F:DNA-binding transcription factor activity"/>
    <property type="evidence" value="ECO:0007669"/>
    <property type="project" value="InterPro"/>
</dbReference>
<dbReference type="Proteomes" id="UP000217182">
    <property type="component" value="Chromosome"/>
</dbReference>
<dbReference type="Pfam" id="PF03466">
    <property type="entry name" value="LysR_substrate"/>
    <property type="match status" value="1"/>
</dbReference>
<gene>
    <name evidence="6" type="ORF">AWC35_02870</name>
</gene>
<evidence type="ECO:0000256" key="3">
    <source>
        <dbReference type="ARBA" id="ARBA00023125"/>
    </source>
</evidence>
<name>A0A250AWZ9_9GAMM</name>
<evidence type="ECO:0000313" key="6">
    <source>
        <dbReference type="EMBL" id="ATA18375.1"/>
    </source>
</evidence>
<dbReference type="PROSITE" id="PS50931">
    <property type="entry name" value="HTH_LYSR"/>
    <property type="match status" value="1"/>
</dbReference>
<evidence type="ECO:0000313" key="7">
    <source>
        <dbReference type="Proteomes" id="UP000217182"/>
    </source>
</evidence>
<keyword evidence="3" id="KW-0238">DNA-binding</keyword>